<evidence type="ECO:0000313" key="6">
    <source>
        <dbReference type="EMBL" id="HER43384.1"/>
    </source>
</evidence>
<dbReference type="Gene3D" id="6.20.330.10">
    <property type="match status" value="1"/>
</dbReference>
<dbReference type="PANTHER" id="PTHR33209">
    <property type="entry name" value="PROTEASE 4"/>
    <property type="match status" value="1"/>
</dbReference>
<accession>A0A7V2F3G4</accession>
<dbReference type="CDD" id="cd07023">
    <property type="entry name" value="S49_Sppa_N_C"/>
    <property type="match status" value="1"/>
</dbReference>
<dbReference type="Pfam" id="PF01343">
    <property type="entry name" value="Peptidase_S49"/>
    <property type="match status" value="2"/>
</dbReference>
<dbReference type="EMBL" id="DSEC01000205">
    <property type="protein sequence ID" value="HER43384.1"/>
    <property type="molecule type" value="Genomic_DNA"/>
</dbReference>
<dbReference type="Gene3D" id="3.90.226.10">
    <property type="entry name" value="2-enoyl-CoA Hydratase, Chain A, domain 1"/>
    <property type="match status" value="2"/>
</dbReference>
<keyword evidence="4" id="KW-0720">Serine protease</keyword>
<evidence type="ECO:0000259" key="5">
    <source>
        <dbReference type="Pfam" id="PF01343"/>
    </source>
</evidence>
<dbReference type="SUPFAM" id="SSF52096">
    <property type="entry name" value="ClpP/crotonase"/>
    <property type="match status" value="2"/>
</dbReference>
<dbReference type="GO" id="GO:0008236">
    <property type="term" value="F:serine-type peptidase activity"/>
    <property type="evidence" value="ECO:0007669"/>
    <property type="project" value="UniProtKB-KW"/>
</dbReference>
<keyword evidence="3" id="KW-0378">Hydrolase</keyword>
<gene>
    <name evidence="6" type="ORF">ENO08_02885</name>
</gene>
<reference evidence="6" key="1">
    <citation type="journal article" date="2020" name="mSystems">
        <title>Genome- and Community-Level Interaction Insights into Carbon Utilization and Element Cycling Functions of Hydrothermarchaeota in Hydrothermal Sediment.</title>
        <authorList>
            <person name="Zhou Z."/>
            <person name="Liu Y."/>
            <person name="Xu W."/>
            <person name="Pan J."/>
            <person name="Luo Z.H."/>
            <person name="Li M."/>
        </authorList>
    </citation>
    <scope>NUCLEOTIDE SEQUENCE [LARGE SCALE GENOMIC DNA]</scope>
    <source>
        <strain evidence="6">SpSt-1233</strain>
    </source>
</reference>
<comment type="caution">
    <text evidence="6">The sequence shown here is derived from an EMBL/GenBank/DDBJ whole genome shotgun (WGS) entry which is preliminary data.</text>
</comment>
<dbReference type="AlphaFoldDB" id="A0A7V2F3G4"/>
<dbReference type="GO" id="GO:0006508">
    <property type="term" value="P:proteolysis"/>
    <property type="evidence" value="ECO:0007669"/>
    <property type="project" value="UniProtKB-KW"/>
</dbReference>
<dbReference type="InterPro" id="IPR002142">
    <property type="entry name" value="Peptidase_S49"/>
</dbReference>
<organism evidence="6">
    <name type="scientific">Eiseniibacteriota bacterium</name>
    <dbReference type="NCBI Taxonomy" id="2212470"/>
    <lineage>
        <taxon>Bacteria</taxon>
        <taxon>Candidatus Eiseniibacteriota</taxon>
    </lineage>
</organism>
<dbReference type="CDD" id="cd07018">
    <property type="entry name" value="S49_SppA_67K_type"/>
    <property type="match status" value="1"/>
</dbReference>
<feature type="domain" description="Peptidase S49" evidence="5">
    <location>
        <begin position="115"/>
        <end position="262"/>
    </location>
</feature>
<dbReference type="InterPro" id="IPR029045">
    <property type="entry name" value="ClpP/crotonase-like_dom_sf"/>
</dbReference>
<evidence type="ECO:0000256" key="2">
    <source>
        <dbReference type="ARBA" id="ARBA00022670"/>
    </source>
</evidence>
<protein>
    <recommendedName>
        <fullName evidence="5">Peptidase S49 domain-containing protein</fullName>
    </recommendedName>
</protein>
<feature type="domain" description="Peptidase S49" evidence="5">
    <location>
        <begin position="358"/>
        <end position="395"/>
    </location>
</feature>
<dbReference type="PANTHER" id="PTHR33209:SF1">
    <property type="entry name" value="PEPTIDASE S49 DOMAIN-CONTAINING PROTEIN"/>
    <property type="match status" value="1"/>
</dbReference>
<name>A0A7V2F3G4_UNCEI</name>
<evidence type="ECO:0000256" key="1">
    <source>
        <dbReference type="ARBA" id="ARBA00008683"/>
    </source>
</evidence>
<dbReference type="InterPro" id="IPR047217">
    <property type="entry name" value="S49_SppA_67K_type_N"/>
</dbReference>
<comment type="similarity">
    <text evidence="1">Belongs to the peptidase S49 family.</text>
</comment>
<feature type="non-terminal residue" evidence="6">
    <location>
        <position position="395"/>
    </location>
</feature>
<dbReference type="Proteomes" id="UP000886069">
    <property type="component" value="Unassembled WGS sequence"/>
</dbReference>
<evidence type="ECO:0000256" key="4">
    <source>
        <dbReference type="ARBA" id="ARBA00022825"/>
    </source>
</evidence>
<dbReference type="InterPro" id="IPR047272">
    <property type="entry name" value="S49_SppA_C"/>
</dbReference>
<proteinExistence type="inferred from homology"/>
<sequence>MKRSSARLLLILFLLFFLVVVPLFALVGLFSTRMPSLEGSVALVADVRGEFPDYTPYFAPSSFFGRREPNMADLLDCLRKAGQDGRVEAVVLRIYPSGAGVAKCEEISEALLGLREAGKRIIAYSPVLVGHHYLMACAADSIFMPPSGYLVVPGAASSAVFIRGALDKLGIRPNIHRIGEYKSYAEALTERERSPESREMAQWILQDIYGRFVFGVADRRGVEPGTVEGWIERGLYNPERALDERLIDDVRYWDGVEASLEEAGMRVVEMDDYLDQSAGIYSGALEPKIAVVHVQGEIVMGDSGFDMSSGGTAGSETVIRALRRARGNAGVKAVVLRIDSPGGDAFAGDMISREVELTAAVKPVVVSMSDVAASGGYEVAYRADRIVALPGSITG</sequence>
<evidence type="ECO:0000256" key="3">
    <source>
        <dbReference type="ARBA" id="ARBA00022801"/>
    </source>
</evidence>
<keyword evidence="2" id="KW-0645">Protease</keyword>